<dbReference type="InterPro" id="IPR011335">
    <property type="entry name" value="Restrct_endonuc-II-like"/>
</dbReference>
<proteinExistence type="predicted"/>
<dbReference type="Proteomes" id="UP000192441">
    <property type="component" value="Unassembled WGS sequence"/>
</dbReference>
<reference evidence="1 2" key="1">
    <citation type="submission" date="2016-12" db="EMBL/GenBank/DDBJ databases">
        <title>The new phylogeny of genus Mycobacterium.</title>
        <authorList>
            <person name="Tortoli E."/>
            <person name="Trovato A."/>
            <person name="Cirillo D.M."/>
        </authorList>
    </citation>
    <scope>NUCLEOTIDE SEQUENCE [LARGE SCALE GENOMIC DNA]</scope>
    <source>
        <strain evidence="1 2">DSM 44624</strain>
    </source>
</reference>
<organism evidence="1 2">
    <name type="scientific">Mycobacterium branderi</name>
    <dbReference type="NCBI Taxonomy" id="43348"/>
    <lineage>
        <taxon>Bacteria</taxon>
        <taxon>Bacillati</taxon>
        <taxon>Actinomycetota</taxon>
        <taxon>Actinomycetes</taxon>
        <taxon>Mycobacteriales</taxon>
        <taxon>Mycobacteriaceae</taxon>
        <taxon>Mycobacterium</taxon>
    </lineage>
</organism>
<gene>
    <name evidence="1" type="ORF">BST20_25840</name>
</gene>
<accession>A0AA91RFW4</accession>
<dbReference type="AlphaFoldDB" id="A0AA91RFW4"/>
<sequence>MRTVGEIDWPFRGAEAIDAGLLTVRELRRFYCPVYPGVYALRGAELSAVERARAAWLWSRRRGVVAGLSAQTVLGAKWVEPDLPAELIHRNQRTPPLLVVYADRLGAGETQSIAGMTVTTPARTAFDVGRRLPLVEGVQRVDALMNATDLKVADIERIAASHPGVRGLAQLARTLTFVDGGAESPYESLTRLLLMQAGFPRPETEIEVYDEYGQLFARIDMGWREYRVGVDFEGAHHWTDPKQRRWDVERYARLPELGWADIRVTGGMVHRTPRVFLNRVGAALLARGCPKTW</sequence>
<comment type="caution">
    <text evidence="1">The sequence shown here is derived from an EMBL/GenBank/DDBJ whole genome shotgun (WGS) entry which is preliminary data.</text>
</comment>
<dbReference type="EMBL" id="MVHM01000026">
    <property type="protein sequence ID" value="ORA32054.1"/>
    <property type="molecule type" value="Genomic_DNA"/>
</dbReference>
<evidence type="ECO:0008006" key="3">
    <source>
        <dbReference type="Google" id="ProtNLM"/>
    </source>
</evidence>
<evidence type="ECO:0000313" key="2">
    <source>
        <dbReference type="Proteomes" id="UP000192441"/>
    </source>
</evidence>
<dbReference type="SUPFAM" id="SSF52980">
    <property type="entry name" value="Restriction endonuclease-like"/>
    <property type="match status" value="1"/>
</dbReference>
<protein>
    <recommendedName>
        <fullName evidence="3">Cullin, a subunit of E3 ubiquitin ligase</fullName>
    </recommendedName>
</protein>
<evidence type="ECO:0000313" key="1">
    <source>
        <dbReference type="EMBL" id="ORA32054.1"/>
    </source>
</evidence>
<name>A0AA91RFW4_9MYCO</name>